<comment type="cofactor">
    <cofactor evidence="1">
        <name>pyridoxal 5'-phosphate</name>
        <dbReference type="ChEBI" id="CHEBI:597326"/>
    </cofactor>
</comment>
<evidence type="ECO:0000256" key="4">
    <source>
        <dbReference type="ARBA" id="ARBA00022898"/>
    </source>
</evidence>
<dbReference type="InterPro" id="IPR000310">
    <property type="entry name" value="Orn/Lys/Arg_deCO2ase_major_dom"/>
</dbReference>
<dbReference type="Pfam" id="PF01276">
    <property type="entry name" value="OKR_DC_1"/>
    <property type="match status" value="1"/>
</dbReference>
<dbReference type="EMBL" id="JBHUMX010000010">
    <property type="protein sequence ID" value="MFD2628082.1"/>
    <property type="molecule type" value="Genomic_DNA"/>
</dbReference>
<organism evidence="8 9">
    <name type="scientific">Oceanobacillus kapialis</name>
    <dbReference type="NCBI Taxonomy" id="481353"/>
    <lineage>
        <taxon>Bacteria</taxon>
        <taxon>Bacillati</taxon>
        <taxon>Bacillota</taxon>
        <taxon>Bacilli</taxon>
        <taxon>Bacillales</taxon>
        <taxon>Bacillaceae</taxon>
        <taxon>Oceanobacillus</taxon>
    </lineage>
</organism>
<dbReference type="RefSeq" id="WP_379560767.1">
    <property type="nucleotide sequence ID" value="NZ_JBHUMX010000010.1"/>
</dbReference>
<keyword evidence="4" id="KW-0663">Pyridoxal phosphate</keyword>
<dbReference type="GO" id="GO:0008483">
    <property type="term" value="F:transaminase activity"/>
    <property type="evidence" value="ECO:0007669"/>
    <property type="project" value="UniProtKB-KW"/>
</dbReference>
<dbReference type="PANTHER" id="PTHR43277:SF3">
    <property type="entry name" value="DECARBOXYLASE, PUTATIVE-RELATED"/>
    <property type="match status" value="1"/>
</dbReference>
<comment type="caution">
    <text evidence="8">The sequence shown here is derived from an EMBL/GenBank/DDBJ whole genome shotgun (WGS) entry which is preliminary data.</text>
</comment>
<dbReference type="InterPro" id="IPR015421">
    <property type="entry name" value="PyrdxlP-dep_Trfase_major"/>
</dbReference>
<keyword evidence="5" id="KW-0456">Lyase</keyword>
<accession>A0ABW5PYH3</accession>
<dbReference type="Pfam" id="PF03711">
    <property type="entry name" value="OKR_DC_1_C"/>
    <property type="match status" value="1"/>
</dbReference>
<evidence type="ECO:0000256" key="1">
    <source>
        <dbReference type="ARBA" id="ARBA00001933"/>
    </source>
</evidence>
<evidence type="ECO:0000256" key="2">
    <source>
        <dbReference type="ARBA" id="ARBA00010671"/>
    </source>
</evidence>
<comment type="similarity">
    <text evidence="2">Belongs to the Orn/Lys/Arg decarboxylase class-I family.</text>
</comment>
<sequence>MNQRLTPLYQTLQQFSQHDPISFHVPGHKNGVVFPETARSFYNAILKLDMTELPGLDDLHAPEGPIAEAQNLAAEYFQADHTYFLVGGSTAGNLAMIMAACSTGDKVIVQRNSHKSIMNALELRGADPVFISPQYEKEVDRFTNPNETTLVAALQKHPDAKALILTYPDYFGRTYPLKEMIELAHDYHIPVLVDEAHGVHFSLGEPFPASALTLGADVVVQSAHKMAPAMTMASFLHHKSSIVSKERLSHYLQLLQSSSPSYPLMASLDIARSFLATISSENRVAIMRSVEKVKALFQEAGSWTIVPAEDPLKMTLHVKHSARKVAKLFEQQNIYPEFHTDNQLLFIHGLAPFQQIETLKKAIKTVDEQLKKSRMHDTIDIVPFLAGLESITELAIPYTKMERLETRHVSFQEAPGHIAAEAVIPYPPGIPLILKGERITKKQLEHITELQKNGVRLQQRDAERIVIFSASAEGEV</sequence>
<protein>
    <submittedName>
        <fullName evidence="8">Aminotransferase class I/II-fold pyridoxal phosphate-dependent enzyme</fullName>
    </submittedName>
</protein>
<dbReference type="InterPro" id="IPR008286">
    <property type="entry name" value="Prn/Lys/Arg_de-COase_C"/>
</dbReference>
<dbReference type="InterPro" id="IPR015424">
    <property type="entry name" value="PyrdxlP-dep_Trfase"/>
</dbReference>
<proteinExistence type="inferred from homology"/>
<name>A0ABW5PYH3_9BACI</name>
<keyword evidence="9" id="KW-1185">Reference proteome</keyword>
<dbReference type="InterPro" id="IPR052357">
    <property type="entry name" value="Orn_Lys_Arg_decarboxylase-I"/>
</dbReference>
<keyword evidence="3" id="KW-0210">Decarboxylase</keyword>
<dbReference type="InterPro" id="IPR036633">
    <property type="entry name" value="Prn/Lys/Arg_de-COase_C_sf"/>
</dbReference>
<reference evidence="9" key="1">
    <citation type="journal article" date="2019" name="Int. J. Syst. Evol. Microbiol.">
        <title>The Global Catalogue of Microorganisms (GCM) 10K type strain sequencing project: providing services to taxonomists for standard genome sequencing and annotation.</title>
        <authorList>
            <consortium name="The Broad Institute Genomics Platform"/>
            <consortium name="The Broad Institute Genome Sequencing Center for Infectious Disease"/>
            <person name="Wu L."/>
            <person name="Ma J."/>
        </authorList>
    </citation>
    <scope>NUCLEOTIDE SEQUENCE [LARGE SCALE GENOMIC DNA]</scope>
    <source>
        <strain evidence="9">TISTR 1858</strain>
    </source>
</reference>
<dbReference type="SUPFAM" id="SSF55904">
    <property type="entry name" value="Ornithine decarboxylase C-terminal domain"/>
    <property type="match status" value="1"/>
</dbReference>
<dbReference type="PANTHER" id="PTHR43277">
    <property type="entry name" value="ARGININE DECARBOXYLASE"/>
    <property type="match status" value="1"/>
</dbReference>
<evidence type="ECO:0000256" key="3">
    <source>
        <dbReference type="ARBA" id="ARBA00022793"/>
    </source>
</evidence>
<dbReference type="Gene3D" id="3.90.105.10">
    <property type="entry name" value="Molybdopterin biosynthesis moea protein, domain 2"/>
    <property type="match status" value="1"/>
</dbReference>
<evidence type="ECO:0000313" key="9">
    <source>
        <dbReference type="Proteomes" id="UP001597451"/>
    </source>
</evidence>
<dbReference type="Gene3D" id="3.40.640.10">
    <property type="entry name" value="Type I PLP-dependent aspartate aminotransferase-like (Major domain)"/>
    <property type="match status" value="1"/>
</dbReference>
<evidence type="ECO:0000259" key="7">
    <source>
        <dbReference type="Pfam" id="PF03711"/>
    </source>
</evidence>
<dbReference type="CDD" id="cd00615">
    <property type="entry name" value="Orn_deC_like"/>
    <property type="match status" value="1"/>
</dbReference>
<evidence type="ECO:0000313" key="8">
    <source>
        <dbReference type="EMBL" id="MFD2628082.1"/>
    </source>
</evidence>
<keyword evidence="8" id="KW-0808">Transferase</keyword>
<feature type="domain" description="Orn/Lys/Arg decarboxylases family 1 pyridoxal-P attachment site" evidence="6">
    <location>
        <begin position="6"/>
        <end position="308"/>
    </location>
</feature>
<evidence type="ECO:0000256" key="5">
    <source>
        <dbReference type="ARBA" id="ARBA00023239"/>
    </source>
</evidence>
<feature type="domain" description="Orn/Lys/Arg decarboxylase C-terminal" evidence="7">
    <location>
        <begin position="397"/>
        <end position="446"/>
    </location>
</feature>
<dbReference type="SUPFAM" id="SSF53383">
    <property type="entry name" value="PLP-dependent transferases"/>
    <property type="match status" value="1"/>
</dbReference>
<keyword evidence="8" id="KW-0032">Aminotransferase</keyword>
<gene>
    <name evidence="8" type="ORF">ACFSUN_04700</name>
</gene>
<dbReference type="Proteomes" id="UP001597451">
    <property type="component" value="Unassembled WGS sequence"/>
</dbReference>
<evidence type="ECO:0000259" key="6">
    <source>
        <dbReference type="Pfam" id="PF01276"/>
    </source>
</evidence>